<dbReference type="PANTHER" id="PTHR34983">
    <property type="entry name" value="ARABINOGALACTAN ENDO-BETA-1,4-GALACTANASE A"/>
    <property type="match status" value="1"/>
</dbReference>
<comment type="similarity">
    <text evidence="1 4">Belongs to the glycosyl hydrolase 53 family.</text>
</comment>
<dbReference type="Proteomes" id="UP000006512">
    <property type="component" value="Unassembled WGS sequence"/>
</dbReference>
<dbReference type="GO" id="GO:0045490">
    <property type="term" value="P:pectin catabolic process"/>
    <property type="evidence" value="ECO:0007669"/>
    <property type="project" value="TreeGrafter"/>
</dbReference>
<evidence type="ECO:0000256" key="4">
    <source>
        <dbReference type="RuleBase" id="RU361192"/>
    </source>
</evidence>
<dbReference type="GO" id="GO:0031218">
    <property type="term" value="F:arabinogalactan endo-1,4-beta-galactosidase activity"/>
    <property type="evidence" value="ECO:0007669"/>
    <property type="project" value="UniProtKB-EC"/>
</dbReference>
<dbReference type="InterPro" id="IPR017853">
    <property type="entry name" value="GH"/>
</dbReference>
<protein>
    <recommendedName>
        <fullName evidence="4">Arabinogalactan endo-beta-1,4-galactanase</fullName>
        <ecNumber evidence="4">3.2.1.89</ecNumber>
    </recommendedName>
</protein>
<accession>F4QMZ9</accession>
<dbReference type="HOGENOM" id="CLU_011259_2_1_5"/>
<feature type="chain" id="PRO_5005129579" description="Arabinogalactan endo-beta-1,4-galactanase" evidence="4">
    <location>
        <begin position="23"/>
        <end position="304"/>
    </location>
</feature>
<keyword evidence="4" id="KW-0732">Signal</keyword>
<evidence type="ECO:0000256" key="1">
    <source>
        <dbReference type="ARBA" id="ARBA00010687"/>
    </source>
</evidence>
<dbReference type="EMBL" id="GL883078">
    <property type="protein sequence ID" value="EGF91590.1"/>
    <property type="molecule type" value="Genomic_DNA"/>
</dbReference>
<evidence type="ECO:0000313" key="6">
    <source>
        <dbReference type="Proteomes" id="UP000006512"/>
    </source>
</evidence>
<sequence length="304" mass="33857">MKHITLAALSLLALFAGTSASARDYWFGADLSYVNEMQDCGARYSYAGETDPYRIFAKSGHNLVRVRLWNNPTWTKYSNLADAEKTIAAARASGQKVLLDFHYSDDWADGEKQLAPAAWEGMTDQQQADALYAFTVDTLTYLETKGLMPEMVQVGNESNKEIVSSWEGAKLPINWKRNALLFQAGIKGVRDASANSAIKPQIMLHIAQPENVEPWFAAARKAGITDYDTIGISYYRKWSKYDTQQLAQTIRRVHHAFGKEVVVVETAYAFTDGYNDEMGNLLGTDSILPGYPITPKARPDTCTT</sequence>
<dbReference type="PANTHER" id="PTHR34983:SF2">
    <property type="entry name" value="ENDO-BETA-1,4-GALACTANASE"/>
    <property type="match status" value="1"/>
</dbReference>
<gene>
    <name evidence="5" type="ORF">ABI_30080</name>
</gene>
<name>F4QMZ9_9CAUL</name>
<dbReference type="SUPFAM" id="SSF51445">
    <property type="entry name" value="(Trans)glycosidases"/>
    <property type="match status" value="1"/>
</dbReference>
<organism evidence="5 6">
    <name type="scientific">Asticcacaulis biprosthecium C19</name>
    <dbReference type="NCBI Taxonomy" id="715226"/>
    <lineage>
        <taxon>Bacteria</taxon>
        <taxon>Pseudomonadati</taxon>
        <taxon>Pseudomonadota</taxon>
        <taxon>Alphaproteobacteria</taxon>
        <taxon>Caulobacterales</taxon>
        <taxon>Caulobacteraceae</taxon>
        <taxon>Asticcacaulis</taxon>
    </lineage>
</organism>
<evidence type="ECO:0000256" key="3">
    <source>
        <dbReference type="ARBA" id="ARBA00023295"/>
    </source>
</evidence>
<reference evidence="6" key="1">
    <citation type="submission" date="2011-03" db="EMBL/GenBank/DDBJ databases">
        <title>Draft genome sequence of Brevundimonas diminuta.</title>
        <authorList>
            <person name="Brown P.J.B."/>
            <person name="Buechlein A."/>
            <person name="Hemmerich C."/>
            <person name="Brun Y.V."/>
        </authorList>
    </citation>
    <scope>NUCLEOTIDE SEQUENCE [LARGE SCALE GENOMIC DNA]</scope>
    <source>
        <strain evidence="6">C19</strain>
    </source>
</reference>
<dbReference type="AlphaFoldDB" id="F4QMZ9"/>
<keyword evidence="2 4" id="KW-0378">Hydrolase</keyword>
<comment type="catalytic activity">
    <reaction evidence="4">
        <text>The enzyme specifically hydrolyzes (1-&gt;4)-beta-D-galactosidic linkages in type I arabinogalactans.</text>
        <dbReference type="EC" id="3.2.1.89"/>
    </reaction>
</comment>
<evidence type="ECO:0000313" key="5">
    <source>
        <dbReference type="EMBL" id="EGF91590.1"/>
    </source>
</evidence>
<dbReference type="Pfam" id="PF07745">
    <property type="entry name" value="Glyco_hydro_53"/>
    <property type="match status" value="1"/>
</dbReference>
<dbReference type="EC" id="3.2.1.89" evidence="4"/>
<keyword evidence="6" id="KW-1185">Reference proteome</keyword>
<dbReference type="GO" id="GO:0015926">
    <property type="term" value="F:glucosidase activity"/>
    <property type="evidence" value="ECO:0007669"/>
    <property type="project" value="InterPro"/>
</dbReference>
<proteinExistence type="inferred from homology"/>
<feature type="signal peptide" evidence="4">
    <location>
        <begin position="1"/>
        <end position="22"/>
    </location>
</feature>
<dbReference type="Gene3D" id="3.20.20.80">
    <property type="entry name" value="Glycosidases"/>
    <property type="match status" value="1"/>
</dbReference>
<dbReference type="InterPro" id="IPR011683">
    <property type="entry name" value="Glyco_hydro_53"/>
</dbReference>
<dbReference type="STRING" id="715226.ABI_30080"/>
<evidence type="ECO:0000256" key="2">
    <source>
        <dbReference type="ARBA" id="ARBA00022801"/>
    </source>
</evidence>
<keyword evidence="3 4" id="KW-0326">Glycosidase</keyword>
<dbReference type="eggNOG" id="COG3867">
    <property type="taxonomic scope" value="Bacteria"/>
</dbReference>